<dbReference type="Gene3D" id="3.30.559.10">
    <property type="entry name" value="Chloramphenicol acetyltransferase-like domain"/>
    <property type="match status" value="1"/>
</dbReference>
<evidence type="ECO:0000313" key="1">
    <source>
        <dbReference type="EMBL" id="KAK2637876.1"/>
    </source>
</evidence>
<gene>
    <name evidence="1" type="ORF">Ddye_025671</name>
</gene>
<sequence length="105" mass="11722">MHTPRFVERSSTGVSCIVDRSTGMCLHSGGHGRDGFREERGNLICVCMRFFSTTVSSGETYCRNITFLLDTKNGDGIEAWVNLTDEDMAKFETDKELLTYASPTI</sequence>
<accession>A0AAD9WNR2</accession>
<dbReference type="EMBL" id="JANJYI010000008">
    <property type="protein sequence ID" value="KAK2637876.1"/>
    <property type="molecule type" value="Genomic_DNA"/>
</dbReference>
<name>A0AAD9WNR2_9ROSI</name>
<dbReference type="InterPro" id="IPR023213">
    <property type="entry name" value="CAT-like_dom_sf"/>
</dbReference>
<dbReference type="Proteomes" id="UP001280121">
    <property type="component" value="Unassembled WGS sequence"/>
</dbReference>
<dbReference type="AlphaFoldDB" id="A0AAD9WNR2"/>
<proteinExistence type="predicted"/>
<comment type="caution">
    <text evidence="1">The sequence shown here is derived from an EMBL/GenBank/DDBJ whole genome shotgun (WGS) entry which is preliminary data.</text>
</comment>
<protein>
    <submittedName>
        <fullName evidence="1">Uncharacterized protein</fullName>
    </submittedName>
</protein>
<keyword evidence="2" id="KW-1185">Reference proteome</keyword>
<evidence type="ECO:0000313" key="2">
    <source>
        <dbReference type="Proteomes" id="UP001280121"/>
    </source>
</evidence>
<reference evidence="1" key="1">
    <citation type="journal article" date="2023" name="Plant J.">
        <title>Genome sequences and population genomics provide insights into the demographic history, inbreeding, and mutation load of two 'living fossil' tree species of Dipteronia.</title>
        <authorList>
            <person name="Feng Y."/>
            <person name="Comes H.P."/>
            <person name="Chen J."/>
            <person name="Zhu S."/>
            <person name="Lu R."/>
            <person name="Zhang X."/>
            <person name="Li P."/>
            <person name="Qiu J."/>
            <person name="Olsen K.M."/>
            <person name="Qiu Y."/>
        </authorList>
    </citation>
    <scope>NUCLEOTIDE SEQUENCE</scope>
    <source>
        <strain evidence="1">KIB01</strain>
    </source>
</reference>
<organism evidence="1 2">
    <name type="scientific">Dipteronia dyeriana</name>
    <dbReference type="NCBI Taxonomy" id="168575"/>
    <lineage>
        <taxon>Eukaryota</taxon>
        <taxon>Viridiplantae</taxon>
        <taxon>Streptophyta</taxon>
        <taxon>Embryophyta</taxon>
        <taxon>Tracheophyta</taxon>
        <taxon>Spermatophyta</taxon>
        <taxon>Magnoliopsida</taxon>
        <taxon>eudicotyledons</taxon>
        <taxon>Gunneridae</taxon>
        <taxon>Pentapetalae</taxon>
        <taxon>rosids</taxon>
        <taxon>malvids</taxon>
        <taxon>Sapindales</taxon>
        <taxon>Sapindaceae</taxon>
        <taxon>Hippocastanoideae</taxon>
        <taxon>Acereae</taxon>
        <taxon>Dipteronia</taxon>
    </lineage>
</organism>